<dbReference type="RefSeq" id="WP_120009955.1">
    <property type="nucleotide sequence ID" value="NZ_JALBUU010000004.1"/>
</dbReference>
<evidence type="ECO:0000313" key="3">
    <source>
        <dbReference type="EMBL" id="MCI0753587.1"/>
    </source>
</evidence>
<comment type="similarity">
    <text evidence="1">Belongs to the HyuE racemase family.</text>
</comment>
<name>A0ABS9W301_9PROT</name>
<protein>
    <submittedName>
        <fullName evidence="3">Aspartate/glutamate racemase family protein</fullName>
    </submittedName>
</protein>
<evidence type="ECO:0000256" key="2">
    <source>
        <dbReference type="SAM" id="MobiDB-lite"/>
    </source>
</evidence>
<evidence type="ECO:0000256" key="1">
    <source>
        <dbReference type="ARBA" id="ARBA00038414"/>
    </source>
</evidence>
<dbReference type="Gene3D" id="3.40.50.12500">
    <property type="match status" value="1"/>
</dbReference>
<dbReference type="EMBL" id="JALBUU010000004">
    <property type="protein sequence ID" value="MCI0753587.1"/>
    <property type="molecule type" value="Genomic_DNA"/>
</dbReference>
<dbReference type="InterPro" id="IPR015942">
    <property type="entry name" value="Asp/Glu/hydantoin_racemase"/>
</dbReference>
<dbReference type="InterPro" id="IPR053714">
    <property type="entry name" value="Iso_Racemase_Enz_sf"/>
</dbReference>
<dbReference type="Proteomes" id="UP001201985">
    <property type="component" value="Unassembled WGS sequence"/>
</dbReference>
<accession>A0ABS9W301</accession>
<dbReference type="NCBIfam" id="NF005679">
    <property type="entry name" value="PRK07475.1"/>
    <property type="match status" value="1"/>
</dbReference>
<feature type="region of interest" description="Disordered" evidence="2">
    <location>
        <begin position="1"/>
        <end position="21"/>
    </location>
</feature>
<sequence>MSTLPPVDPRRGSPPSAAGPRGIARGGKAVYGAPLGILMLEARFPRILGDMGNGATWPFPVLYRVVRGASPERVVLNGAQGLLGEFLDAAAELVRLGAEAITTNCGFLSLFQREIAAHVGVPVATSSLLQVPWVQAMLPPGRRVGLITVSAATLTPRHLEAAGVPADIPVAGTENGREFFRVLIRAERDDMDIDLAEQDILAAGRELVAKHPEVGAIVLECTNMPPYAAALQRELGLPVYDIYSMITYFHAGIRPRNFA</sequence>
<comment type="caution">
    <text evidence="3">The sequence shown here is derived from an EMBL/GenBank/DDBJ whole genome shotgun (WGS) entry which is preliminary data.</text>
</comment>
<evidence type="ECO:0000313" key="4">
    <source>
        <dbReference type="Proteomes" id="UP001201985"/>
    </source>
</evidence>
<keyword evidence="4" id="KW-1185">Reference proteome</keyword>
<reference evidence="3 4" key="1">
    <citation type="submission" date="2022-03" db="EMBL/GenBank/DDBJ databases">
        <title>Complete genome analysis of Roseomonas KG 17.1 : a prolific producer of plant growth promoters.</title>
        <authorList>
            <person name="Saadouli I."/>
            <person name="Najjari A."/>
            <person name="Mosbah A."/>
            <person name="Ouzari H.I."/>
        </authorList>
    </citation>
    <scope>NUCLEOTIDE SEQUENCE [LARGE SCALE GENOMIC DNA]</scope>
    <source>
        <strain evidence="3 4">KG17-1</strain>
    </source>
</reference>
<dbReference type="Pfam" id="PF01177">
    <property type="entry name" value="Asp_Glu_race"/>
    <property type="match status" value="1"/>
</dbReference>
<organism evidence="3 4">
    <name type="scientific">Teichococcus vastitatis</name>
    <dbReference type="NCBI Taxonomy" id="2307076"/>
    <lineage>
        <taxon>Bacteria</taxon>
        <taxon>Pseudomonadati</taxon>
        <taxon>Pseudomonadota</taxon>
        <taxon>Alphaproteobacteria</taxon>
        <taxon>Acetobacterales</taxon>
        <taxon>Roseomonadaceae</taxon>
        <taxon>Roseomonas</taxon>
    </lineage>
</organism>
<proteinExistence type="inferred from homology"/>
<gene>
    <name evidence="3" type="ORF">MON41_07430</name>
</gene>